<sequence length="512" mass="59444">MRRLKRIRRILSILLIFIISSGMYGCYNVYNSYNDVISDMEYVQLKMFLIGDKPNDFNDVYDKVNKIMKEKINAELSVEFLSWADMDEKYPLLFQSGEQFDLIFTAESWGHYNEVATRNGFYELTLDMVKEYAPDIYENEPKEAWDQAKVNNKIYMIPGDQIEYGTRVFGIRGDLARKYGIDDINNYDDLEKYMNAVSQDKESGVKVIANGGGQNLQYPYMLEKNEFQLVEGTPIPTIAYNVKNNNGNIFAVVDTEEYKNYALKMKEFAERGYWSADSIVRKATRDEDFINGKSAVMVWNLGSVADRVERINEKHPQWEAEIVDLSKGLIRTVNPYTNNGMAINATSKNPERALMALNLLRYNKEIQELTWYGIEGVHWNAEGDREYSQTAKSEDFPPTSVCPWGWYSNSLHRVPFKSSDKSKEIFDTWVENYTIDNILNEFSFDDRMVKNEMSAVNNVIKQYGIPIDLGMCDDVYGAINEYKEKLMEAGLYKILDECNNQINDYIKEKQMK</sequence>
<evidence type="ECO:0000313" key="2">
    <source>
        <dbReference type="EMBL" id="PPV12064.1"/>
    </source>
</evidence>
<dbReference type="Pfam" id="PF12010">
    <property type="entry name" value="DUF3502"/>
    <property type="match status" value="1"/>
</dbReference>
<dbReference type="RefSeq" id="WP_052188404.1">
    <property type="nucleotide sequence ID" value="NZ_JSEG01000016.1"/>
</dbReference>
<dbReference type="AlphaFoldDB" id="A0A2S7F5A2"/>
<dbReference type="PROSITE" id="PS51257">
    <property type="entry name" value="PROKAR_LIPOPROTEIN"/>
    <property type="match status" value="1"/>
</dbReference>
<dbReference type="InterPro" id="IPR022627">
    <property type="entry name" value="DUF3502"/>
</dbReference>
<evidence type="ECO:0000313" key="3">
    <source>
        <dbReference type="Proteomes" id="UP000238081"/>
    </source>
</evidence>
<dbReference type="EMBL" id="LRDH01000162">
    <property type="protein sequence ID" value="PPV12064.1"/>
    <property type="molecule type" value="Genomic_DNA"/>
</dbReference>
<feature type="domain" description="DUF3502" evidence="1">
    <location>
        <begin position="440"/>
        <end position="507"/>
    </location>
</feature>
<name>A0A2S7F5A2_CLOBU</name>
<gene>
    <name evidence="2" type="ORF">AWN73_05890</name>
</gene>
<dbReference type="SUPFAM" id="SSF53850">
    <property type="entry name" value="Periplasmic binding protein-like II"/>
    <property type="match status" value="1"/>
</dbReference>
<accession>A0A2S7F5A2</accession>
<dbReference type="Gene3D" id="3.40.190.10">
    <property type="entry name" value="Periplasmic binding protein-like II"/>
    <property type="match status" value="2"/>
</dbReference>
<dbReference type="Proteomes" id="UP000238081">
    <property type="component" value="Unassembled WGS sequence"/>
</dbReference>
<organism evidence="2 3">
    <name type="scientific">Clostridium butyricum</name>
    <dbReference type="NCBI Taxonomy" id="1492"/>
    <lineage>
        <taxon>Bacteria</taxon>
        <taxon>Bacillati</taxon>
        <taxon>Bacillota</taxon>
        <taxon>Clostridia</taxon>
        <taxon>Eubacteriales</taxon>
        <taxon>Clostridiaceae</taxon>
        <taxon>Clostridium</taxon>
    </lineage>
</organism>
<proteinExistence type="predicted"/>
<comment type="caution">
    <text evidence="2">The sequence shown here is derived from an EMBL/GenBank/DDBJ whole genome shotgun (WGS) entry which is preliminary data.</text>
</comment>
<reference evidence="2 3" key="1">
    <citation type="submission" date="2016-01" db="EMBL/GenBank/DDBJ databases">
        <title>Characterization of the Clostridium difficile lineages that are prevalent in Hong Kong and China.</title>
        <authorList>
            <person name="Kwok J.S.-L."/>
            <person name="Lam W.-Y."/>
            <person name="Ip M."/>
            <person name="Chan T.-F."/>
            <person name="Hawkey P.M."/>
            <person name="Tsui S.K.-W."/>
        </authorList>
    </citation>
    <scope>NUCLEOTIDE SEQUENCE [LARGE SCALE GENOMIC DNA]</scope>
    <source>
        <strain evidence="2 3">300064</strain>
    </source>
</reference>
<evidence type="ECO:0000259" key="1">
    <source>
        <dbReference type="Pfam" id="PF12010"/>
    </source>
</evidence>
<protein>
    <recommendedName>
        <fullName evidence="1">DUF3502 domain-containing protein</fullName>
    </recommendedName>
</protein>